<organism evidence="1 2">
    <name type="scientific">Dreissena polymorpha</name>
    <name type="common">Zebra mussel</name>
    <name type="synonym">Mytilus polymorpha</name>
    <dbReference type="NCBI Taxonomy" id="45954"/>
    <lineage>
        <taxon>Eukaryota</taxon>
        <taxon>Metazoa</taxon>
        <taxon>Spiralia</taxon>
        <taxon>Lophotrochozoa</taxon>
        <taxon>Mollusca</taxon>
        <taxon>Bivalvia</taxon>
        <taxon>Autobranchia</taxon>
        <taxon>Heteroconchia</taxon>
        <taxon>Euheterodonta</taxon>
        <taxon>Imparidentia</taxon>
        <taxon>Neoheterodontei</taxon>
        <taxon>Myida</taxon>
        <taxon>Dreissenoidea</taxon>
        <taxon>Dreissenidae</taxon>
        <taxon>Dreissena</taxon>
    </lineage>
</organism>
<evidence type="ECO:0000313" key="2">
    <source>
        <dbReference type="Proteomes" id="UP000828390"/>
    </source>
</evidence>
<accession>A0A9D4I413</accession>
<dbReference type="AlphaFoldDB" id="A0A9D4I413"/>
<proteinExistence type="predicted"/>
<sequence>MQPRASVMQDLFLTKYHINAKMSTNALNIFVHKTARTRLAVFSAAALRVTS</sequence>
<keyword evidence="2" id="KW-1185">Reference proteome</keyword>
<evidence type="ECO:0000313" key="1">
    <source>
        <dbReference type="EMBL" id="KAH3747294.1"/>
    </source>
</evidence>
<name>A0A9D4I413_DREPO</name>
<dbReference type="Proteomes" id="UP000828390">
    <property type="component" value="Unassembled WGS sequence"/>
</dbReference>
<protein>
    <submittedName>
        <fullName evidence="1">Uncharacterized protein</fullName>
    </submittedName>
</protein>
<comment type="caution">
    <text evidence="1">The sequence shown here is derived from an EMBL/GenBank/DDBJ whole genome shotgun (WGS) entry which is preliminary data.</text>
</comment>
<reference evidence="1" key="1">
    <citation type="journal article" date="2019" name="bioRxiv">
        <title>The Genome of the Zebra Mussel, Dreissena polymorpha: A Resource for Invasive Species Research.</title>
        <authorList>
            <person name="McCartney M.A."/>
            <person name="Auch B."/>
            <person name="Kono T."/>
            <person name="Mallez S."/>
            <person name="Zhang Y."/>
            <person name="Obille A."/>
            <person name="Becker A."/>
            <person name="Abrahante J.E."/>
            <person name="Garbe J."/>
            <person name="Badalamenti J.P."/>
            <person name="Herman A."/>
            <person name="Mangelson H."/>
            <person name="Liachko I."/>
            <person name="Sullivan S."/>
            <person name="Sone E.D."/>
            <person name="Koren S."/>
            <person name="Silverstein K.A.T."/>
            <person name="Beckman K.B."/>
            <person name="Gohl D.M."/>
        </authorList>
    </citation>
    <scope>NUCLEOTIDE SEQUENCE</scope>
    <source>
        <strain evidence="1">Duluth1</strain>
        <tissue evidence="1">Whole animal</tissue>
    </source>
</reference>
<dbReference type="EMBL" id="JAIWYP010000010">
    <property type="protein sequence ID" value="KAH3747294.1"/>
    <property type="molecule type" value="Genomic_DNA"/>
</dbReference>
<reference evidence="1" key="2">
    <citation type="submission" date="2020-11" db="EMBL/GenBank/DDBJ databases">
        <authorList>
            <person name="McCartney M.A."/>
            <person name="Auch B."/>
            <person name="Kono T."/>
            <person name="Mallez S."/>
            <person name="Becker A."/>
            <person name="Gohl D.M."/>
            <person name="Silverstein K.A.T."/>
            <person name="Koren S."/>
            <person name="Bechman K.B."/>
            <person name="Herman A."/>
            <person name="Abrahante J.E."/>
            <person name="Garbe J."/>
        </authorList>
    </citation>
    <scope>NUCLEOTIDE SEQUENCE</scope>
    <source>
        <strain evidence="1">Duluth1</strain>
        <tissue evidence="1">Whole animal</tissue>
    </source>
</reference>
<gene>
    <name evidence="1" type="ORF">DPMN_181718</name>
</gene>